<dbReference type="SMART" id="SM00595">
    <property type="entry name" value="MADF"/>
    <property type="match status" value="1"/>
</dbReference>
<keyword evidence="1" id="KW-0539">Nucleus</keyword>
<keyword evidence="3" id="KW-1133">Transmembrane helix</keyword>
<dbReference type="AlphaFoldDB" id="A0A6P6N426"/>
<name>A0A6P6N426_CARAU</name>
<gene>
    <name evidence="7" type="primary">LOC113074496</name>
</gene>
<dbReference type="PROSITE" id="PS51031">
    <property type="entry name" value="BESS"/>
    <property type="match status" value="1"/>
</dbReference>
<sequence length="314" mass="36421">MQGKMNVELLVSLVSEHKELYDKRDSDYKNLDKRELLWSGIAQQMGLDVEEVKHKWKSLRDTYTRKKREDDCRSGQAAKNKKTWKFMKVMEFLATSTEFRSVHSNISPENMNEGVEQVVVQKEVSDREEASASTSPGSSFSSPTVTRSTFNKRKRPETPDLLDRYLLSKEARESEKEERRREKEERREQRREQQNDENYLFALGLIPALRRLSPAVQSSVKLKIHQLLHDAEFGQASSAFFSTAVTGVLPSGPPTDPNKLWLLYNFLATLIDVYCIHFNSVFFLFVFLHSRNLVENGRFINVYLHYCSLALQSL</sequence>
<dbReference type="GeneID" id="113074496"/>
<dbReference type="InterPro" id="IPR004210">
    <property type="entry name" value="BESS_motif"/>
</dbReference>
<keyword evidence="3" id="KW-0472">Membrane</keyword>
<evidence type="ECO:0000259" key="4">
    <source>
        <dbReference type="PROSITE" id="PS51029"/>
    </source>
</evidence>
<dbReference type="RefSeq" id="XP_026103121.1">
    <property type="nucleotide sequence ID" value="XM_026247336.1"/>
</dbReference>
<protein>
    <submittedName>
        <fullName evidence="7">Uncharacterized protein LOC113074496</fullName>
    </submittedName>
</protein>
<accession>A0A6P6N426</accession>
<keyword evidence="6" id="KW-1185">Reference proteome</keyword>
<dbReference type="Pfam" id="PF10545">
    <property type="entry name" value="MADF_DNA_bdg"/>
    <property type="match status" value="1"/>
</dbReference>
<dbReference type="InterPro" id="IPR006578">
    <property type="entry name" value="MADF-dom"/>
</dbReference>
<dbReference type="GO" id="GO:0005634">
    <property type="term" value="C:nucleus"/>
    <property type="evidence" value="ECO:0007669"/>
    <property type="project" value="UniProtKB-SubCell"/>
</dbReference>
<feature type="compositionally biased region" description="Low complexity" evidence="2">
    <location>
        <begin position="131"/>
        <end position="144"/>
    </location>
</feature>
<comment type="subcellular location">
    <subcellularLocation>
        <location evidence="1">Nucleus</location>
    </subcellularLocation>
</comment>
<dbReference type="Proteomes" id="UP000515129">
    <property type="component" value="Unplaced"/>
</dbReference>
<reference evidence="7" key="1">
    <citation type="submission" date="2025-08" db="UniProtKB">
        <authorList>
            <consortium name="RefSeq"/>
        </authorList>
    </citation>
    <scope>IDENTIFICATION</scope>
    <source>
        <strain evidence="7">Wakin</strain>
        <tissue evidence="7">Muscle</tissue>
    </source>
</reference>
<organism evidence="6 7">
    <name type="scientific">Carassius auratus</name>
    <name type="common">Goldfish</name>
    <dbReference type="NCBI Taxonomy" id="7957"/>
    <lineage>
        <taxon>Eukaryota</taxon>
        <taxon>Metazoa</taxon>
        <taxon>Chordata</taxon>
        <taxon>Craniata</taxon>
        <taxon>Vertebrata</taxon>
        <taxon>Euteleostomi</taxon>
        <taxon>Actinopterygii</taxon>
        <taxon>Neopterygii</taxon>
        <taxon>Teleostei</taxon>
        <taxon>Ostariophysi</taxon>
        <taxon>Cypriniformes</taxon>
        <taxon>Cyprinidae</taxon>
        <taxon>Cyprininae</taxon>
        <taxon>Carassius</taxon>
    </lineage>
</organism>
<feature type="transmembrane region" description="Helical" evidence="3">
    <location>
        <begin position="261"/>
        <end position="288"/>
    </location>
</feature>
<proteinExistence type="predicted"/>
<dbReference type="GO" id="GO:0006357">
    <property type="term" value="P:regulation of transcription by RNA polymerase II"/>
    <property type="evidence" value="ECO:0007669"/>
    <property type="project" value="TreeGrafter"/>
</dbReference>
<feature type="domain" description="BESS" evidence="5">
    <location>
        <begin position="195"/>
        <end position="234"/>
    </location>
</feature>
<feature type="domain" description="MADF" evidence="4">
    <location>
        <begin position="9"/>
        <end position="98"/>
    </location>
</feature>
<evidence type="ECO:0000256" key="1">
    <source>
        <dbReference type="PROSITE-ProRule" id="PRU00371"/>
    </source>
</evidence>
<feature type="region of interest" description="Disordered" evidence="2">
    <location>
        <begin position="122"/>
        <end position="193"/>
    </location>
</feature>
<dbReference type="InterPro" id="IPR039353">
    <property type="entry name" value="TF_Adf1"/>
</dbReference>
<evidence type="ECO:0000313" key="6">
    <source>
        <dbReference type="Proteomes" id="UP000515129"/>
    </source>
</evidence>
<dbReference type="GO" id="GO:0005667">
    <property type="term" value="C:transcription regulator complex"/>
    <property type="evidence" value="ECO:0007669"/>
    <property type="project" value="TreeGrafter"/>
</dbReference>
<evidence type="ECO:0000259" key="5">
    <source>
        <dbReference type="PROSITE" id="PS51031"/>
    </source>
</evidence>
<dbReference type="KEGG" id="caua:113074496"/>
<dbReference type="Pfam" id="PF02944">
    <property type="entry name" value="BESS"/>
    <property type="match status" value="1"/>
</dbReference>
<evidence type="ECO:0000256" key="3">
    <source>
        <dbReference type="SAM" id="Phobius"/>
    </source>
</evidence>
<evidence type="ECO:0000256" key="2">
    <source>
        <dbReference type="SAM" id="MobiDB-lite"/>
    </source>
</evidence>
<dbReference type="PANTHER" id="PTHR12243">
    <property type="entry name" value="MADF DOMAIN TRANSCRIPTION FACTOR"/>
    <property type="match status" value="1"/>
</dbReference>
<dbReference type="PROSITE" id="PS51029">
    <property type="entry name" value="MADF"/>
    <property type="match status" value="1"/>
</dbReference>
<dbReference type="OrthoDB" id="5803771at2759"/>
<feature type="compositionally biased region" description="Basic and acidic residues" evidence="2">
    <location>
        <begin position="156"/>
        <end position="193"/>
    </location>
</feature>
<dbReference type="GO" id="GO:0003677">
    <property type="term" value="F:DNA binding"/>
    <property type="evidence" value="ECO:0007669"/>
    <property type="project" value="InterPro"/>
</dbReference>
<dbReference type="PANTHER" id="PTHR12243:SF37">
    <property type="entry name" value="BESS DOMAIN-CONTAINING PROTEIN"/>
    <property type="match status" value="1"/>
</dbReference>
<evidence type="ECO:0000313" key="7">
    <source>
        <dbReference type="RefSeq" id="XP_026103121.1"/>
    </source>
</evidence>
<keyword evidence="3" id="KW-0812">Transmembrane</keyword>